<dbReference type="InterPro" id="IPR020575">
    <property type="entry name" value="Hsp90_N"/>
</dbReference>
<dbReference type="FunFam" id="3.30.565.10:FF:000005">
    <property type="entry name" value="Heat shock protein 90"/>
    <property type="match status" value="1"/>
</dbReference>
<keyword evidence="7" id="KW-0732">Signal</keyword>
<dbReference type="InterPro" id="IPR037196">
    <property type="entry name" value="HSP90_C"/>
</dbReference>
<feature type="binding site" evidence="5">
    <location>
        <begin position="122"/>
        <end position="123"/>
    </location>
    <ligand>
        <name>ATP</name>
        <dbReference type="ChEBI" id="CHEBI:30616"/>
    </ligand>
</feature>
<dbReference type="InterPro" id="IPR020568">
    <property type="entry name" value="Ribosomal_Su5_D2-typ_SF"/>
</dbReference>
<feature type="binding site" evidence="5">
    <location>
        <position position="436"/>
    </location>
    <ligand>
        <name>ATP</name>
        <dbReference type="ChEBI" id="CHEBI:30616"/>
    </ligand>
</feature>
<keyword evidence="9" id="KW-1185">Reference proteome</keyword>
<gene>
    <name evidence="8" type="ORF">BOTBODRAFT_50594</name>
</gene>
<dbReference type="InParanoid" id="A0A067MXL6"/>
<evidence type="ECO:0000256" key="1">
    <source>
        <dbReference type="ARBA" id="ARBA00008239"/>
    </source>
</evidence>
<dbReference type="GO" id="GO:0016887">
    <property type="term" value="F:ATP hydrolysis activity"/>
    <property type="evidence" value="ECO:0007669"/>
    <property type="project" value="InterPro"/>
</dbReference>
<feature type="region of interest" description="Disordered" evidence="6">
    <location>
        <begin position="750"/>
        <end position="806"/>
    </location>
</feature>
<keyword evidence="2 5" id="KW-0547">Nucleotide-binding</keyword>
<feature type="binding site" evidence="5">
    <location>
        <begin position="145"/>
        <end position="150"/>
    </location>
    <ligand>
        <name>ATP</name>
        <dbReference type="ChEBI" id="CHEBI:30616"/>
    </ligand>
</feature>
<evidence type="ECO:0000313" key="9">
    <source>
        <dbReference type="Proteomes" id="UP000027195"/>
    </source>
</evidence>
<dbReference type="Gene3D" id="1.20.120.790">
    <property type="entry name" value="Heat shock protein 90, C-terminal domain"/>
    <property type="match status" value="1"/>
</dbReference>
<dbReference type="Gene3D" id="3.30.230.80">
    <property type="match status" value="1"/>
</dbReference>
<dbReference type="SUPFAM" id="SSF110942">
    <property type="entry name" value="HSP90 C-terminal domain"/>
    <property type="match status" value="1"/>
</dbReference>
<reference evidence="9" key="1">
    <citation type="journal article" date="2014" name="Proc. Natl. Acad. Sci. U.S.A.">
        <title>Extensive sampling of basidiomycete genomes demonstrates inadequacy of the white-rot/brown-rot paradigm for wood decay fungi.</title>
        <authorList>
            <person name="Riley R."/>
            <person name="Salamov A.A."/>
            <person name="Brown D.W."/>
            <person name="Nagy L.G."/>
            <person name="Floudas D."/>
            <person name="Held B.W."/>
            <person name="Levasseur A."/>
            <person name="Lombard V."/>
            <person name="Morin E."/>
            <person name="Otillar R."/>
            <person name="Lindquist E.A."/>
            <person name="Sun H."/>
            <person name="LaButti K.M."/>
            <person name="Schmutz J."/>
            <person name="Jabbour D."/>
            <person name="Luo H."/>
            <person name="Baker S.E."/>
            <person name="Pisabarro A.G."/>
            <person name="Walton J.D."/>
            <person name="Blanchette R.A."/>
            <person name="Henrissat B."/>
            <person name="Martin F."/>
            <person name="Cullen D."/>
            <person name="Hibbett D.S."/>
            <person name="Grigoriev I.V."/>
        </authorList>
    </citation>
    <scope>NUCLEOTIDE SEQUENCE [LARGE SCALE GENOMIC DNA]</scope>
    <source>
        <strain evidence="9">FD-172 SS1</strain>
    </source>
</reference>
<dbReference type="SUPFAM" id="SSF55874">
    <property type="entry name" value="ATPase domain of HSP90 chaperone/DNA topoisomerase II/histidine kinase"/>
    <property type="match status" value="1"/>
</dbReference>
<feature type="binding site" evidence="5">
    <location>
        <position position="204"/>
    </location>
    <ligand>
        <name>ATP</name>
        <dbReference type="ChEBI" id="CHEBI:30616"/>
    </ligand>
</feature>
<evidence type="ECO:0000256" key="3">
    <source>
        <dbReference type="ARBA" id="ARBA00022840"/>
    </source>
</evidence>
<feature type="region of interest" description="Disordered" evidence="6">
    <location>
        <begin position="820"/>
        <end position="843"/>
    </location>
</feature>
<dbReference type="GO" id="GO:0051082">
    <property type="term" value="F:unfolded protein binding"/>
    <property type="evidence" value="ECO:0007669"/>
    <property type="project" value="InterPro"/>
</dbReference>
<dbReference type="PROSITE" id="PS00298">
    <property type="entry name" value="HSP90"/>
    <property type="match status" value="1"/>
</dbReference>
<dbReference type="PANTHER" id="PTHR11528">
    <property type="entry name" value="HEAT SHOCK PROTEIN 90 FAMILY MEMBER"/>
    <property type="match status" value="1"/>
</dbReference>
<evidence type="ECO:0000256" key="5">
    <source>
        <dbReference type="PIRSR" id="PIRSR002583-1"/>
    </source>
</evidence>
<dbReference type="Gene3D" id="3.30.565.10">
    <property type="entry name" value="Histidine kinase-like ATPase, C-terminal domain"/>
    <property type="match status" value="1"/>
</dbReference>
<feature type="binding site" evidence="5">
    <location>
        <position position="121"/>
    </location>
    <ligand>
        <name>ATP</name>
        <dbReference type="ChEBI" id="CHEBI:30616"/>
    </ligand>
</feature>
<feature type="binding site" evidence="5">
    <location>
        <position position="102"/>
    </location>
    <ligand>
        <name>ATP</name>
        <dbReference type="ChEBI" id="CHEBI:30616"/>
    </ligand>
</feature>
<sequence length="843" mass="94854">MRLTLRLALLSLLSSALAQDAPGATTQKHEFQSDVARLRNIVINSLYSHRDVFLRELISNANDALEKLRITSLTDKTVLNDPLNITIKLIPDEHGGRVVITDYGIGMGPEELSTNLGTLAKSGTSDFLKKAEGDAPGDTSSLIGQFGLGFYSSFLVSDKVYVASIPHPSKANPNPTQHVFSSVSDEASFEIYPDPRGNTIGRGTEITLVLKEDAKDYLDEAKIRALVEKHSAFSTSYPIYLFTRKTEEIPDPDYVPTEEEQIEFTDAEEEEESKDEVNIKVDVDEDEAVVEDVTETKEAPEEEKKKPVIPLKNVTTEEWVQLNDQPPLWTRDSKNVTQEEYDLFYRATFKDHNNPLALHQFKGDSGSGESFKALFFIPPALGPEFWQSPKPDTKGIRLMVKRVFITDDLGDDALPKWVSWLRAVVDADDLPLNVSRETLQSTRFLRQIKQVLIRRLISLLTRIAEEEPEKFKKITETYGPALKLGAMEGGKDQKKLAALARWDTNTRKFIGLEEYVASRKKGQTQIFYLAAVGKKPEELSGSVFVEKLHARGYEVLLLTDPMDEILVAQLKSWKGLTFQDAAKKGLKFGDEDTNPEDEKAEEARLEEKFKPLLTWLKEEAKDTVLDVVISNRLVTSPCAIVSDTYGYSANMEKLMASQVSKGVRGTDFMHDWAKKQKFLEINPRSPLIEGLLTRVIEMNDDKDEEDERELKEAASILIDGALVRSGFEVPDSNLFFTRMDRVLRRSLGVSQSAKASDSVKPAPPVEDTPLPESPAKEVSLDEDEKLPTESEEAEALFGDFPDIPGKVRIDADDFLKQYDRSEYVQKREAEEEAKQKEHEHDEL</sequence>
<feature type="compositionally biased region" description="Acidic residues" evidence="6">
    <location>
        <begin position="780"/>
        <end position="794"/>
    </location>
</feature>
<dbReference type="InterPro" id="IPR001404">
    <property type="entry name" value="Hsp90_fam"/>
</dbReference>
<evidence type="ECO:0000256" key="4">
    <source>
        <dbReference type="ARBA" id="ARBA00023186"/>
    </source>
</evidence>
<dbReference type="NCBIfam" id="NF003555">
    <property type="entry name" value="PRK05218.1"/>
    <property type="match status" value="1"/>
</dbReference>
<dbReference type="CDD" id="cd16927">
    <property type="entry name" value="HATPase_Hsp90-like"/>
    <property type="match status" value="1"/>
</dbReference>
<dbReference type="GO" id="GO:0140662">
    <property type="term" value="F:ATP-dependent protein folding chaperone"/>
    <property type="evidence" value="ECO:0007669"/>
    <property type="project" value="InterPro"/>
</dbReference>
<dbReference type="Pfam" id="PF00183">
    <property type="entry name" value="HSP90"/>
    <property type="match status" value="1"/>
</dbReference>
<evidence type="ECO:0008006" key="10">
    <source>
        <dbReference type="Google" id="ProtNLM"/>
    </source>
</evidence>
<dbReference type="PIRSF" id="PIRSF002583">
    <property type="entry name" value="Hsp90"/>
    <property type="match status" value="1"/>
</dbReference>
<dbReference type="InterPro" id="IPR019805">
    <property type="entry name" value="Heat_shock_protein_90_CS"/>
</dbReference>
<feature type="chain" id="PRO_5001641633" description="Histidine kinase/HSP90-like ATPase domain-containing protein" evidence="7">
    <location>
        <begin position="19"/>
        <end position="843"/>
    </location>
</feature>
<feature type="binding site" evidence="5">
    <location>
        <position position="56"/>
    </location>
    <ligand>
        <name>ATP</name>
        <dbReference type="ChEBI" id="CHEBI:30616"/>
    </ligand>
</feature>
<evidence type="ECO:0000313" key="8">
    <source>
        <dbReference type="EMBL" id="KDQ20503.1"/>
    </source>
</evidence>
<organism evidence="8 9">
    <name type="scientific">Botryobasidium botryosum (strain FD-172 SS1)</name>
    <dbReference type="NCBI Taxonomy" id="930990"/>
    <lineage>
        <taxon>Eukaryota</taxon>
        <taxon>Fungi</taxon>
        <taxon>Dikarya</taxon>
        <taxon>Basidiomycota</taxon>
        <taxon>Agaricomycotina</taxon>
        <taxon>Agaricomycetes</taxon>
        <taxon>Cantharellales</taxon>
        <taxon>Botryobasidiaceae</taxon>
        <taxon>Botryobasidium</taxon>
    </lineage>
</organism>
<name>A0A067MXL6_BOTB1</name>
<feature type="signal peptide" evidence="7">
    <location>
        <begin position="1"/>
        <end position="18"/>
    </location>
</feature>
<comment type="similarity">
    <text evidence="1">Belongs to the heat shock protein 90 family.</text>
</comment>
<dbReference type="Pfam" id="PF13589">
    <property type="entry name" value="HATPase_c_3"/>
    <property type="match status" value="1"/>
</dbReference>
<dbReference type="PRINTS" id="PR00775">
    <property type="entry name" value="HEATSHOCK90"/>
</dbReference>
<dbReference type="InterPro" id="IPR036890">
    <property type="entry name" value="HATPase_C_sf"/>
</dbReference>
<dbReference type="OrthoDB" id="28737at2759"/>
<dbReference type="Gene3D" id="3.40.50.11260">
    <property type="match status" value="1"/>
</dbReference>
<dbReference type="HAMAP" id="MF_00505">
    <property type="entry name" value="HSP90"/>
    <property type="match status" value="1"/>
</dbReference>
<evidence type="ECO:0000256" key="7">
    <source>
        <dbReference type="SAM" id="SignalP"/>
    </source>
</evidence>
<proteinExistence type="inferred from homology"/>
<dbReference type="HOGENOM" id="CLU_006684_1_3_1"/>
<dbReference type="Proteomes" id="UP000027195">
    <property type="component" value="Unassembled WGS sequence"/>
</dbReference>
<protein>
    <recommendedName>
        <fullName evidence="10">Histidine kinase/HSP90-like ATPase domain-containing protein</fullName>
    </recommendedName>
</protein>
<dbReference type="EMBL" id="KL198017">
    <property type="protein sequence ID" value="KDQ20503.1"/>
    <property type="molecule type" value="Genomic_DNA"/>
</dbReference>
<dbReference type="GO" id="GO:0005524">
    <property type="term" value="F:ATP binding"/>
    <property type="evidence" value="ECO:0007669"/>
    <property type="project" value="UniProtKB-KW"/>
</dbReference>
<accession>A0A067MXL6</accession>
<dbReference type="SUPFAM" id="SSF54211">
    <property type="entry name" value="Ribosomal protein S5 domain 2-like"/>
    <property type="match status" value="1"/>
</dbReference>
<dbReference type="STRING" id="930990.A0A067MXL6"/>
<evidence type="ECO:0000256" key="2">
    <source>
        <dbReference type="ARBA" id="ARBA00022741"/>
    </source>
</evidence>
<dbReference type="AlphaFoldDB" id="A0A067MXL6"/>
<keyword evidence="3 5" id="KW-0067">ATP-binding</keyword>
<evidence type="ECO:0000256" key="6">
    <source>
        <dbReference type="SAM" id="MobiDB-lite"/>
    </source>
</evidence>
<feature type="binding site" evidence="5">
    <location>
        <position position="107"/>
    </location>
    <ligand>
        <name>ATP</name>
        <dbReference type="ChEBI" id="CHEBI:30616"/>
    </ligand>
</feature>
<keyword evidence="4" id="KW-0143">Chaperone</keyword>
<feature type="binding site" evidence="5">
    <location>
        <position position="60"/>
    </location>
    <ligand>
        <name>ATP</name>
        <dbReference type="ChEBI" id="CHEBI:30616"/>
    </ligand>
</feature>
<feature type="binding site" evidence="5">
    <location>
        <position position="115"/>
    </location>
    <ligand>
        <name>ATP</name>
        <dbReference type="ChEBI" id="CHEBI:30616"/>
    </ligand>
</feature>